<name>A0A6A5W1S9_9PLEO</name>
<keyword evidence="3" id="KW-1185">Reference proteome</keyword>
<proteinExistence type="predicted"/>
<protein>
    <submittedName>
        <fullName evidence="2">Uncharacterized protein</fullName>
    </submittedName>
</protein>
<accession>A0A6A5W1S9</accession>
<gene>
    <name evidence="2" type="ORF">P154DRAFT_580641</name>
</gene>
<evidence type="ECO:0000313" key="3">
    <source>
        <dbReference type="Proteomes" id="UP000799779"/>
    </source>
</evidence>
<evidence type="ECO:0000256" key="1">
    <source>
        <dbReference type="SAM" id="MobiDB-lite"/>
    </source>
</evidence>
<feature type="region of interest" description="Disordered" evidence="1">
    <location>
        <begin position="1"/>
        <end position="70"/>
    </location>
</feature>
<dbReference type="EMBL" id="ML977635">
    <property type="protein sequence ID" value="KAF1995670.1"/>
    <property type="molecule type" value="Genomic_DNA"/>
</dbReference>
<feature type="non-terminal residue" evidence="2">
    <location>
        <position position="1"/>
    </location>
</feature>
<dbReference type="AlphaFoldDB" id="A0A6A5W1S9"/>
<reference evidence="2" key="1">
    <citation type="journal article" date="2020" name="Stud. Mycol.">
        <title>101 Dothideomycetes genomes: a test case for predicting lifestyles and emergence of pathogens.</title>
        <authorList>
            <person name="Haridas S."/>
            <person name="Albert R."/>
            <person name="Binder M."/>
            <person name="Bloem J."/>
            <person name="Labutti K."/>
            <person name="Salamov A."/>
            <person name="Andreopoulos B."/>
            <person name="Baker S."/>
            <person name="Barry K."/>
            <person name="Bills G."/>
            <person name="Bluhm B."/>
            <person name="Cannon C."/>
            <person name="Castanera R."/>
            <person name="Culley D."/>
            <person name="Daum C."/>
            <person name="Ezra D."/>
            <person name="Gonzalez J."/>
            <person name="Henrissat B."/>
            <person name="Kuo A."/>
            <person name="Liang C."/>
            <person name="Lipzen A."/>
            <person name="Lutzoni F."/>
            <person name="Magnuson J."/>
            <person name="Mondo S."/>
            <person name="Nolan M."/>
            <person name="Ohm R."/>
            <person name="Pangilinan J."/>
            <person name="Park H.-J."/>
            <person name="Ramirez L."/>
            <person name="Alfaro M."/>
            <person name="Sun H."/>
            <person name="Tritt A."/>
            <person name="Yoshinaga Y."/>
            <person name="Zwiers L.-H."/>
            <person name="Turgeon B."/>
            <person name="Goodwin S."/>
            <person name="Spatafora J."/>
            <person name="Crous P."/>
            <person name="Grigoriev I."/>
        </authorList>
    </citation>
    <scope>NUCLEOTIDE SEQUENCE</scope>
    <source>
        <strain evidence="2">CBS 123094</strain>
    </source>
</reference>
<sequence>ERAAAQRRSQEEERAAAQRRAQEEEERAAAQRRAQEAAAERRAQEETRKRKRWQGDDKPPKSKIRCRRPGFLGDFSSDQLLTRADQYSFPTPRYNMTKYLVELGPEHFVYERDLTHLRALR</sequence>
<feature type="compositionally biased region" description="Basic and acidic residues" evidence="1">
    <location>
        <begin position="1"/>
        <end position="60"/>
    </location>
</feature>
<organism evidence="2 3">
    <name type="scientific">Amniculicola lignicola CBS 123094</name>
    <dbReference type="NCBI Taxonomy" id="1392246"/>
    <lineage>
        <taxon>Eukaryota</taxon>
        <taxon>Fungi</taxon>
        <taxon>Dikarya</taxon>
        <taxon>Ascomycota</taxon>
        <taxon>Pezizomycotina</taxon>
        <taxon>Dothideomycetes</taxon>
        <taxon>Pleosporomycetidae</taxon>
        <taxon>Pleosporales</taxon>
        <taxon>Amniculicolaceae</taxon>
        <taxon>Amniculicola</taxon>
    </lineage>
</organism>
<dbReference type="Proteomes" id="UP000799779">
    <property type="component" value="Unassembled WGS sequence"/>
</dbReference>
<evidence type="ECO:0000313" key="2">
    <source>
        <dbReference type="EMBL" id="KAF1995670.1"/>
    </source>
</evidence>